<dbReference type="InterPro" id="IPR026906">
    <property type="entry name" value="LRR_5"/>
</dbReference>
<feature type="compositionally biased region" description="Low complexity" evidence="16">
    <location>
        <begin position="1371"/>
        <end position="1392"/>
    </location>
</feature>
<evidence type="ECO:0000256" key="5">
    <source>
        <dbReference type="ARBA" id="ARBA00022614"/>
    </source>
</evidence>
<evidence type="ECO:0000313" key="20">
    <source>
        <dbReference type="Proteomes" id="UP000606786"/>
    </source>
</evidence>
<keyword evidence="7" id="KW-0732">Signal</keyword>
<keyword evidence="20" id="KW-1185">Reference proteome</keyword>
<evidence type="ECO:0000256" key="7">
    <source>
        <dbReference type="ARBA" id="ARBA00022729"/>
    </source>
</evidence>
<keyword evidence="9" id="KW-0391">Immunity</keyword>
<dbReference type="InterPro" id="IPR000483">
    <property type="entry name" value="Cys-rich_flank_reg_C"/>
</dbReference>
<dbReference type="InterPro" id="IPR032675">
    <property type="entry name" value="LRR_dom_sf"/>
</dbReference>
<keyword evidence="14" id="KW-0675">Receptor</keyword>
<dbReference type="Gene3D" id="3.40.50.10140">
    <property type="entry name" value="Toll/interleukin-1 receptor homology (TIR) domain"/>
    <property type="match status" value="1"/>
</dbReference>
<keyword evidence="5" id="KW-0433">Leucine-rich repeat</keyword>
<dbReference type="Gene3D" id="3.80.10.10">
    <property type="entry name" value="Ribonuclease Inhibitor"/>
    <property type="match status" value="7"/>
</dbReference>
<dbReference type="FunFam" id="3.80.10.10:FF:000355">
    <property type="entry name" value="Toll-like receptor Tollo"/>
    <property type="match status" value="1"/>
</dbReference>
<dbReference type="SUPFAM" id="SSF52200">
    <property type="entry name" value="Toll/Interleukin receptor TIR domain"/>
    <property type="match status" value="1"/>
</dbReference>
<feature type="compositionally biased region" description="Low complexity" evidence="16">
    <location>
        <begin position="1336"/>
        <end position="1352"/>
    </location>
</feature>
<dbReference type="InterPro" id="IPR001611">
    <property type="entry name" value="Leu-rich_rpt"/>
</dbReference>
<evidence type="ECO:0000256" key="3">
    <source>
        <dbReference type="ARBA" id="ARBA00022475"/>
    </source>
</evidence>
<keyword evidence="6 17" id="KW-0812">Transmembrane</keyword>
<comment type="subcellular location">
    <subcellularLocation>
        <location evidence="1">Cell membrane</location>
        <topology evidence="1">Single-pass type I membrane protein</topology>
    </subcellularLocation>
</comment>
<comment type="similarity">
    <text evidence="2">Belongs to the Toll-like receptor family.</text>
</comment>
<dbReference type="GO" id="GO:0010556">
    <property type="term" value="P:regulation of macromolecule biosynthetic process"/>
    <property type="evidence" value="ECO:0007669"/>
    <property type="project" value="UniProtKB-ARBA"/>
</dbReference>
<dbReference type="Pfam" id="PF13855">
    <property type="entry name" value="LRR_8"/>
    <property type="match status" value="5"/>
</dbReference>
<dbReference type="SMART" id="SM00365">
    <property type="entry name" value="LRR_SD22"/>
    <property type="match status" value="11"/>
</dbReference>
<evidence type="ECO:0000256" key="9">
    <source>
        <dbReference type="ARBA" id="ARBA00022859"/>
    </source>
</evidence>
<feature type="compositionally biased region" description="Low complexity" evidence="16">
    <location>
        <begin position="1301"/>
        <end position="1314"/>
    </location>
</feature>
<evidence type="ECO:0000256" key="12">
    <source>
        <dbReference type="ARBA" id="ARBA00023136"/>
    </source>
</evidence>
<organism evidence="19 20">
    <name type="scientific">Ceratitis capitata</name>
    <name type="common">Mediterranean fruit fly</name>
    <name type="synonym">Tephritis capitata</name>
    <dbReference type="NCBI Taxonomy" id="7213"/>
    <lineage>
        <taxon>Eukaryota</taxon>
        <taxon>Metazoa</taxon>
        <taxon>Ecdysozoa</taxon>
        <taxon>Arthropoda</taxon>
        <taxon>Hexapoda</taxon>
        <taxon>Insecta</taxon>
        <taxon>Pterygota</taxon>
        <taxon>Neoptera</taxon>
        <taxon>Endopterygota</taxon>
        <taxon>Diptera</taxon>
        <taxon>Brachycera</taxon>
        <taxon>Muscomorpha</taxon>
        <taxon>Tephritoidea</taxon>
        <taxon>Tephritidae</taxon>
        <taxon>Ceratitis</taxon>
        <taxon>Ceratitis</taxon>
    </lineage>
</organism>
<keyword evidence="10 17" id="KW-1133">Transmembrane helix</keyword>
<evidence type="ECO:0000256" key="2">
    <source>
        <dbReference type="ARBA" id="ARBA00009634"/>
    </source>
</evidence>
<dbReference type="InterPro" id="IPR000157">
    <property type="entry name" value="TIR_dom"/>
</dbReference>
<protein>
    <submittedName>
        <fullName evidence="19">(Mediterranean fruit fly) hypothetical protein</fullName>
    </submittedName>
</protein>
<feature type="domain" description="TIR" evidence="18">
    <location>
        <begin position="1096"/>
        <end position="1231"/>
    </location>
</feature>
<dbReference type="GO" id="GO:0003401">
    <property type="term" value="P:axis elongation"/>
    <property type="evidence" value="ECO:0007669"/>
    <property type="project" value="UniProtKB-ARBA"/>
</dbReference>
<dbReference type="PROSITE" id="PS51450">
    <property type="entry name" value="LRR"/>
    <property type="match status" value="9"/>
</dbReference>
<evidence type="ECO:0000256" key="8">
    <source>
        <dbReference type="ARBA" id="ARBA00022737"/>
    </source>
</evidence>
<evidence type="ECO:0000256" key="1">
    <source>
        <dbReference type="ARBA" id="ARBA00004251"/>
    </source>
</evidence>
<dbReference type="Proteomes" id="UP000606786">
    <property type="component" value="Unassembled WGS sequence"/>
</dbReference>
<dbReference type="PROSITE" id="PS50104">
    <property type="entry name" value="TIR"/>
    <property type="match status" value="1"/>
</dbReference>
<evidence type="ECO:0000256" key="16">
    <source>
        <dbReference type="SAM" id="MobiDB-lite"/>
    </source>
</evidence>
<dbReference type="GO" id="GO:0005886">
    <property type="term" value="C:plasma membrane"/>
    <property type="evidence" value="ECO:0007669"/>
    <property type="project" value="UniProtKB-SubCell"/>
</dbReference>
<dbReference type="Pfam" id="PF13306">
    <property type="entry name" value="LRR_5"/>
    <property type="match status" value="1"/>
</dbReference>
<feature type="compositionally biased region" description="Low complexity" evidence="16">
    <location>
        <begin position="1401"/>
        <end position="1419"/>
    </location>
</feature>
<sequence>MSTKMTLISKTILSVLITVIIPVLGAALSKTVLYQAPDECRWSGTSETDITLVCHLRTINSELENTNFSVIQPQNTIRLRLECNDALFFQSSLSPDSFRSLVELRALTIEYCKLGNITEGSFRGLQDLRNLTIRTHNGDWSTMSLDIASSSFSEFRQLDRLDLSLNNIWLIPDGMVCPLKVLTHLNISHNEIQDIGNFHFSAALSSRKSRICGSSLTHIDLSANKIANLPSAIFSGLGRLNNLNLARNGMNFIADRAFEGLVSLAVVNLSGNRLTSLPPELFAEAKYVKEIYLKNNSINVLAPGLFSDLADLLVLDMSANELNSQWVNAATFVGLKRLVLLDLSANKISKLEASIFRSLSSLQILKLEENYIDHVPDGAFADLANLHTLILSNNRISTLGPHTLRGLYGILVLSLDYNRIAKIDTQALRNCSSIQDLHLNGNQLQTIPDALNAVPLLKTLDIGENLIKNIENTSVSAMANLYGLRLTENAIEFIRRGVFDRMTSLQILNLSGNKIKGIEAGALHRNTQLQAIRLDGNHLKSIDGLFTELPNLVWLNISDNRLEKFDYSHIPTGLQWLDVRANRITQLGNYFEIENELSLSTFDASSNMLSEITASSIPNSVEVLYLNDNMISKIQPYTFFKKPNLTRVDLIRNRLTTLEPNALRLSPIPDDKDIPEFYIGHNPFQCDCNLDWLQKVNSESRTQPQLMDLDQIYCKLSYARGKTHVPLIEAKSNEFLCKYEAHCFALCHCCDFYACDCKMECPDRCACYHDQSWTSNVVDCSRSAYDRTLPSHIPMDATQLYLDGNNFRELSSHAFIGRKRLKVLHLNHSRIEIVQNRTFYGLLELEVLQLNHNNLRQLNGNEFQGLDNLQELYLQHNAIATIDTLTFTHLYHLKILRLDHNAITEFAIWNFLPSYLNELRLAGNPWSCHCDFIDKLRDYVNRHEAVQDKVKLRCSLLAGSNATTADNNNSAQPPASEQLAIYLSGDPVLDAQTHFVACNGGLQAPQHQTPLGAGDPNDNVIINGNMTSTKMILSQPPMHEYVPILVAILTSFVFVIICTLLVFIFRQEMRVWCHSRFGVRLFCNANRDVDKNEREKLFDAFISYSSKDEAFVCEDLAPMLEQGDTRYKLCLHHRDFPVGGYMADAIVQAIDTSRRTIMVLSENFIKSEWCRFEFKSAHQSVLRDRRRRLILIVLGEVPQKDIDPELRLYLKTNTYLQWGDKLFWEKLRFALPDVPNNQRRMRNASGGVGSCSGVGVHMPIAQLPPTHHHHPHHMLSAGAGAGGPGSNMGPPNTHHMHHMHPQASLQHHQLQHASFRSQMHHNINGSRQNHNRNNSAAAAAAAQQQQQHQQAAMLMGAPMQCAQLPLPPQQSQQLLPTASSASVQPSSIQQQQLPPPPCPSPRSITTQSSAAGGSSQSSGRTMAVGVAVGVWEEEECAQKIALRNWAVLKATVRCVSRSESVAECR</sequence>
<evidence type="ECO:0000256" key="10">
    <source>
        <dbReference type="ARBA" id="ARBA00022989"/>
    </source>
</evidence>
<feature type="region of interest" description="Disordered" evidence="16">
    <location>
        <begin position="1264"/>
        <end position="1352"/>
    </location>
</feature>
<dbReference type="GO" id="GO:0060026">
    <property type="term" value="P:convergent extension"/>
    <property type="evidence" value="ECO:0007669"/>
    <property type="project" value="UniProtKB-ARBA"/>
</dbReference>
<dbReference type="FunFam" id="3.80.10.10:FF:000198">
    <property type="entry name" value="Blast:Protein toll"/>
    <property type="match status" value="1"/>
</dbReference>
<evidence type="ECO:0000313" key="19">
    <source>
        <dbReference type="EMBL" id="CAD7005566.1"/>
    </source>
</evidence>
<gene>
    <name evidence="19" type="ORF">CCAP1982_LOCUS13926</name>
</gene>
<evidence type="ECO:0000256" key="14">
    <source>
        <dbReference type="ARBA" id="ARBA00023170"/>
    </source>
</evidence>
<keyword evidence="8" id="KW-0677">Repeat</keyword>
<name>A0A811V6X1_CERCA</name>
<evidence type="ECO:0000256" key="17">
    <source>
        <dbReference type="SAM" id="Phobius"/>
    </source>
</evidence>
<evidence type="ECO:0000256" key="15">
    <source>
        <dbReference type="ARBA" id="ARBA00023180"/>
    </source>
</evidence>
<keyword evidence="12 17" id="KW-0472">Membrane</keyword>
<dbReference type="OrthoDB" id="2015831at2759"/>
<evidence type="ECO:0000259" key="18">
    <source>
        <dbReference type="PROSITE" id="PS50104"/>
    </source>
</evidence>
<dbReference type="InterPro" id="IPR003591">
    <property type="entry name" value="Leu-rich_rpt_typical-subtyp"/>
</dbReference>
<comment type="caution">
    <text evidence="19">The sequence shown here is derived from an EMBL/GenBank/DDBJ whole genome shotgun (WGS) entry which is preliminary data.</text>
</comment>
<keyword evidence="15" id="KW-0325">Glycoprotein</keyword>
<evidence type="ECO:0000256" key="6">
    <source>
        <dbReference type="ARBA" id="ARBA00022692"/>
    </source>
</evidence>
<dbReference type="InterPro" id="IPR050333">
    <property type="entry name" value="SLRP"/>
</dbReference>
<dbReference type="FunFam" id="3.80.10.10:FF:000401">
    <property type="entry name" value="TOLL-like receptor 11"/>
    <property type="match status" value="1"/>
</dbReference>
<dbReference type="PRINTS" id="PR01537">
    <property type="entry name" value="INTRLKN1R1F"/>
</dbReference>
<dbReference type="SMART" id="SM00369">
    <property type="entry name" value="LRR_TYP"/>
    <property type="match status" value="24"/>
</dbReference>
<dbReference type="SUPFAM" id="SSF52058">
    <property type="entry name" value="L domain-like"/>
    <property type="match status" value="3"/>
</dbReference>
<dbReference type="GO" id="GO:0005615">
    <property type="term" value="C:extracellular space"/>
    <property type="evidence" value="ECO:0007669"/>
    <property type="project" value="TreeGrafter"/>
</dbReference>
<accession>A0A811V6X1</accession>
<dbReference type="SMART" id="SM00082">
    <property type="entry name" value="LRRCT"/>
    <property type="match status" value="2"/>
</dbReference>
<reference evidence="19" key="1">
    <citation type="submission" date="2020-11" db="EMBL/GenBank/DDBJ databases">
        <authorList>
            <person name="Whitehead M."/>
        </authorList>
    </citation>
    <scope>NUCLEOTIDE SEQUENCE</scope>
    <source>
        <strain evidence="19">EGII</strain>
    </source>
</reference>
<dbReference type="EMBL" id="CAJHJT010000034">
    <property type="protein sequence ID" value="CAD7005566.1"/>
    <property type="molecule type" value="Genomic_DNA"/>
</dbReference>
<dbReference type="InterPro" id="IPR035897">
    <property type="entry name" value="Toll_tir_struct_dom_sf"/>
</dbReference>
<keyword evidence="13" id="KW-1015">Disulfide bond</keyword>
<dbReference type="GO" id="GO:0007165">
    <property type="term" value="P:signal transduction"/>
    <property type="evidence" value="ECO:0007669"/>
    <property type="project" value="InterPro"/>
</dbReference>
<dbReference type="PANTHER" id="PTHR45712">
    <property type="entry name" value="AGAP008170-PA"/>
    <property type="match status" value="1"/>
</dbReference>
<evidence type="ECO:0000256" key="11">
    <source>
        <dbReference type="ARBA" id="ARBA00023027"/>
    </source>
</evidence>
<dbReference type="SMART" id="SM00255">
    <property type="entry name" value="TIR"/>
    <property type="match status" value="1"/>
</dbReference>
<keyword evidence="4" id="KW-0399">Innate immunity</keyword>
<dbReference type="GO" id="GO:0045087">
    <property type="term" value="P:innate immune response"/>
    <property type="evidence" value="ECO:0007669"/>
    <property type="project" value="UniProtKB-KW"/>
</dbReference>
<feature type="region of interest" description="Disordered" evidence="16">
    <location>
        <begin position="1371"/>
        <end position="1419"/>
    </location>
</feature>
<dbReference type="Pfam" id="PF13676">
    <property type="entry name" value="TIR_2"/>
    <property type="match status" value="1"/>
</dbReference>
<keyword evidence="11" id="KW-0520">NAD</keyword>
<evidence type="ECO:0000256" key="13">
    <source>
        <dbReference type="ARBA" id="ARBA00023157"/>
    </source>
</evidence>
<keyword evidence="3" id="KW-1003">Cell membrane</keyword>
<proteinExistence type="inferred from homology"/>
<dbReference type="GO" id="GO:0048666">
    <property type="term" value="P:neuron development"/>
    <property type="evidence" value="ECO:0007669"/>
    <property type="project" value="UniProtKB-ARBA"/>
</dbReference>
<dbReference type="PANTHER" id="PTHR45712:SF22">
    <property type="entry name" value="INSULIN-LIKE GROWTH FACTOR-BINDING PROTEIN COMPLEX ACID LABILE SUBUNIT"/>
    <property type="match status" value="1"/>
</dbReference>
<dbReference type="FunFam" id="3.80.10.10:FF:001438">
    <property type="entry name" value="Uncharacterized protein"/>
    <property type="match status" value="1"/>
</dbReference>
<feature type="compositionally biased region" description="Polar residues" evidence="16">
    <location>
        <begin position="1315"/>
        <end position="1335"/>
    </location>
</feature>
<dbReference type="FunFam" id="3.40.50.10140:FF:000021">
    <property type="entry name" value="Toll receptor 13"/>
    <property type="match status" value="1"/>
</dbReference>
<evidence type="ECO:0000256" key="4">
    <source>
        <dbReference type="ARBA" id="ARBA00022588"/>
    </source>
</evidence>
<feature type="transmembrane region" description="Helical" evidence="17">
    <location>
        <begin position="1041"/>
        <end position="1065"/>
    </location>
</feature>